<reference evidence="1 2" key="1">
    <citation type="submission" date="2013-03" db="EMBL/GenBank/DDBJ databases">
        <authorList>
            <person name="Warren W."/>
            <person name="Wilson R.K."/>
        </authorList>
    </citation>
    <scope>NUCLEOTIDE SEQUENCE</scope>
</reference>
<accession>A0A7N9C8K8</accession>
<sequence length="67" mass="7823">LCWHLDFKLRKPHTFYLQCIKLNIIEENCSRGHRHGIQVQSICIIIPATCGILINSLKPLNSKFRHI</sequence>
<dbReference type="AlphaFoldDB" id="A0A7N9C8K8"/>
<keyword evidence="2" id="KW-1185">Reference proteome</keyword>
<dbReference type="Ensembl" id="ENSMFAT00000076594.1">
    <property type="protein sequence ID" value="ENSMFAP00000046872.1"/>
    <property type="gene ID" value="ENSMFAG00000048694.1"/>
</dbReference>
<proteinExistence type="predicted"/>
<protein>
    <submittedName>
        <fullName evidence="1">Uncharacterized protein</fullName>
    </submittedName>
</protein>
<reference evidence="1" key="3">
    <citation type="submission" date="2025-09" db="UniProtKB">
        <authorList>
            <consortium name="Ensembl"/>
        </authorList>
    </citation>
    <scope>IDENTIFICATION</scope>
</reference>
<evidence type="ECO:0000313" key="1">
    <source>
        <dbReference type="Ensembl" id="ENSMFAP00000046872.1"/>
    </source>
</evidence>
<organism evidence="1 2">
    <name type="scientific">Macaca fascicularis</name>
    <name type="common">Crab-eating macaque</name>
    <name type="synonym">Cynomolgus monkey</name>
    <dbReference type="NCBI Taxonomy" id="9541"/>
    <lineage>
        <taxon>Eukaryota</taxon>
        <taxon>Metazoa</taxon>
        <taxon>Chordata</taxon>
        <taxon>Craniata</taxon>
        <taxon>Vertebrata</taxon>
        <taxon>Euteleostomi</taxon>
        <taxon>Mammalia</taxon>
        <taxon>Eutheria</taxon>
        <taxon>Euarchontoglires</taxon>
        <taxon>Primates</taxon>
        <taxon>Haplorrhini</taxon>
        <taxon>Catarrhini</taxon>
        <taxon>Cercopithecidae</taxon>
        <taxon>Cercopithecinae</taxon>
        <taxon>Macaca</taxon>
    </lineage>
</organism>
<name>A0A7N9C8K8_MACFA</name>
<reference evidence="1" key="2">
    <citation type="submission" date="2025-08" db="UniProtKB">
        <authorList>
            <consortium name="Ensembl"/>
        </authorList>
    </citation>
    <scope>IDENTIFICATION</scope>
</reference>
<evidence type="ECO:0000313" key="2">
    <source>
        <dbReference type="Proteomes" id="UP000233100"/>
    </source>
</evidence>
<dbReference type="Proteomes" id="UP000233100">
    <property type="component" value="Chromosome 4"/>
</dbReference>